<feature type="transmembrane region" description="Helical" evidence="2">
    <location>
        <begin position="251"/>
        <end position="270"/>
    </location>
</feature>
<reference evidence="3 4" key="1">
    <citation type="submission" date="2018-06" db="EMBL/GenBank/DDBJ databases">
        <title>Genomic Encyclopedia of Type Strains, Phase IV (KMG-IV): sequencing the most valuable type-strain genomes for metagenomic binning, comparative biology and taxonomic classification.</title>
        <authorList>
            <person name="Goeker M."/>
        </authorList>
    </citation>
    <scope>NUCLEOTIDE SEQUENCE [LARGE SCALE GENOMIC DNA]</scope>
    <source>
        <strain evidence="3 4">DSM 25532</strain>
    </source>
</reference>
<feature type="transmembrane region" description="Helical" evidence="2">
    <location>
        <begin position="343"/>
        <end position="362"/>
    </location>
</feature>
<keyword evidence="2" id="KW-1133">Transmembrane helix</keyword>
<feature type="transmembrane region" description="Helical" evidence="2">
    <location>
        <begin position="181"/>
        <end position="200"/>
    </location>
</feature>
<name>A0A366HL56_9BACT</name>
<evidence type="ECO:0000256" key="2">
    <source>
        <dbReference type="SAM" id="Phobius"/>
    </source>
</evidence>
<dbReference type="Proteomes" id="UP000253426">
    <property type="component" value="Unassembled WGS sequence"/>
</dbReference>
<feature type="region of interest" description="Disordered" evidence="1">
    <location>
        <begin position="529"/>
        <end position="552"/>
    </location>
</feature>
<comment type="caution">
    <text evidence="3">The sequence shown here is derived from an EMBL/GenBank/DDBJ whole genome shotgun (WGS) entry which is preliminary data.</text>
</comment>
<feature type="transmembrane region" description="Helical" evidence="2">
    <location>
        <begin position="129"/>
        <end position="147"/>
    </location>
</feature>
<evidence type="ECO:0000313" key="4">
    <source>
        <dbReference type="Proteomes" id="UP000253426"/>
    </source>
</evidence>
<gene>
    <name evidence="3" type="ORF">DES53_10578</name>
</gene>
<dbReference type="AlphaFoldDB" id="A0A366HL56"/>
<evidence type="ECO:0008006" key="5">
    <source>
        <dbReference type="Google" id="ProtNLM"/>
    </source>
</evidence>
<organism evidence="3 4">
    <name type="scientific">Roseimicrobium gellanilyticum</name>
    <dbReference type="NCBI Taxonomy" id="748857"/>
    <lineage>
        <taxon>Bacteria</taxon>
        <taxon>Pseudomonadati</taxon>
        <taxon>Verrucomicrobiota</taxon>
        <taxon>Verrucomicrobiia</taxon>
        <taxon>Verrucomicrobiales</taxon>
        <taxon>Verrucomicrobiaceae</taxon>
        <taxon>Roseimicrobium</taxon>
    </lineage>
</organism>
<feature type="compositionally biased region" description="Basic residues" evidence="1">
    <location>
        <begin position="1"/>
        <end position="14"/>
    </location>
</feature>
<evidence type="ECO:0000313" key="3">
    <source>
        <dbReference type="EMBL" id="RBP43679.1"/>
    </source>
</evidence>
<sequence>MVGNRHRKKIKARPMIHGAENTSPSSPGHRKPWLGGRISVWNLALLLLALVSATLFVVRCLRFEGLWYDESVQYWISRGIDAFSPPFQKPGNVADVMHHNARGNLDPGGYSILLHFWLMMSRTLEWQRLLPLLFFALGSGCLAWLGWRWRRSFKFALLAGLVPAVYPVLRDHANEARAYSMELAAIVIACLTLDVVLTHRRRNALLIGGLVIGLFFWSRYSFVLVAMAVTGAFATYCLLEKKTLSARLAPIAWFVLPMVVLGVLVLWLGFYPQYRDRISWENGALVRYLDVFKASHATTEKVMTNLFHPIAWPLTVIPLLVLSRKIWRRRGQRAPLGSEQPLAPQYLVALFTIIITAAVWKWHPWAVAMKWGNYLQALSAVTLVRVAADLLALVERKDTSRVRFARFEPLALTCAITVACVLMIRHDRKPWTHVPELIRFLDKLNPKREEVSVIPNYYPTLRYYYEDGPARGSKDFPRIYRLPYWGANTPLIWKRTRYLVSDLPLQTTQSHYLETTILSKEGLPKNLYLVEKPTAPDSSSAAPPPSPSTPER</sequence>
<protein>
    <recommendedName>
        <fullName evidence="5">Dolichyl-phosphate-mannose-protein mannosyltransferase</fullName>
    </recommendedName>
</protein>
<evidence type="ECO:0000256" key="1">
    <source>
        <dbReference type="SAM" id="MobiDB-lite"/>
    </source>
</evidence>
<keyword evidence="4" id="KW-1185">Reference proteome</keyword>
<dbReference type="EMBL" id="QNRR01000005">
    <property type="protein sequence ID" value="RBP43679.1"/>
    <property type="molecule type" value="Genomic_DNA"/>
</dbReference>
<keyword evidence="2" id="KW-0812">Transmembrane</keyword>
<feature type="transmembrane region" description="Helical" evidence="2">
    <location>
        <begin position="38"/>
        <end position="58"/>
    </location>
</feature>
<accession>A0A366HL56</accession>
<proteinExistence type="predicted"/>
<feature type="transmembrane region" description="Helical" evidence="2">
    <location>
        <begin position="153"/>
        <end position="169"/>
    </location>
</feature>
<feature type="region of interest" description="Disordered" evidence="1">
    <location>
        <begin position="1"/>
        <end position="29"/>
    </location>
</feature>
<feature type="compositionally biased region" description="Pro residues" evidence="1">
    <location>
        <begin position="542"/>
        <end position="552"/>
    </location>
</feature>
<keyword evidence="2" id="KW-0472">Membrane</keyword>
<feature type="transmembrane region" description="Helical" evidence="2">
    <location>
        <begin position="306"/>
        <end position="322"/>
    </location>
</feature>